<dbReference type="GO" id="GO:0000287">
    <property type="term" value="F:magnesium ion binding"/>
    <property type="evidence" value="ECO:0007669"/>
    <property type="project" value="TreeGrafter"/>
</dbReference>
<proteinExistence type="predicted"/>
<dbReference type="PANTHER" id="PTHR14586:SF1">
    <property type="entry name" value="THIAMINE-TRIPHOSPHATASE"/>
    <property type="match status" value="1"/>
</dbReference>
<sequence>MPVYEIERKFVFNPALLTRFRMNHGQPPFRCLAHQRTESFQDEYFDSANKLSKSGIWIRKRDKSWEAKHRQDGNYLRSSFYETDKVHEIKRLISTYTHLGYNAGPDTNFGLKSICRYRTTRETFLADDRFFIMLDFTDFGHWVGEVEVQTHQTAAALLDIDIFMQKYSWFFANRDIPKGKMTAYFELFGFPSEDDS</sequence>
<dbReference type="AlphaFoldDB" id="A0A8H6EL67"/>
<dbReference type="PANTHER" id="PTHR14586">
    <property type="entry name" value="THIAMINE-TRIPHOSPHATASE"/>
    <property type="match status" value="1"/>
</dbReference>
<dbReference type="RefSeq" id="XP_037195249.1">
    <property type="nucleotide sequence ID" value="XM_037333121.1"/>
</dbReference>
<name>A0A8H6EL67_9HELO</name>
<dbReference type="Proteomes" id="UP000531561">
    <property type="component" value="Unassembled WGS sequence"/>
</dbReference>
<dbReference type="GO" id="GO:0042357">
    <property type="term" value="P:thiamine diphosphate metabolic process"/>
    <property type="evidence" value="ECO:0007669"/>
    <property type="project" value="TreeGrafter"/>
</dbReference>
<dbReference type="InterPro" id="IPR039582">
    <property type="entry name" value="THTPA"/>
</dbReference>
<gene>
    <name evidence="1" type="ORF">Bfra_002706</name>
</gene>
<protein>
    <recommendedName>
        <fullName evidence="3">CYTH domain-containing protein</fullName>
    </recommendedName>
</protein>
<reference evidence="1 2" key="1">
    <citation type="journal article" date="2020" name="Phytopathology">
        <title>A high-quality genome resource of Botrytis fragariae, a new and rapidly spreading fungal pathogen causing strawberry gray mold in the U.S.A.</title>
        <authorList>
            <person name="Wu Y."/>
            <person name="Saski C.A."/>
            <person name="Schnabel G."/>
            <person name="Xiao S."/>
            <person name="Hu M."/>
        </authorList>
    </citation>
    <scope>NUCLEOTIDE SEQUENCE [LARGE SCALE GENOMIC DNA]</scope>
    <source>
        <strain evidence="1 2">BVB16</strain>
    </source>
</reference>
<organism evidence="1 2">
    <name type="scientific">Botrytis fragariae</name>
    <dbReference type="NCBI Taxonomy" id="1964551"/>
    <lineage>
        <taxon>Eukaryota</taxon>
        <taxon>Fungi</taxon>
        <taxon>Dikarya</taxon>
        <taxon>Ascomycota</taxon>
        <taxon>Pezizomycotina</taxon>
        <taxon>Leotiomycetes</taxon>
        <taxon>Helotiales</taxon>
        <taxon>Sclerotiniaceae</taxon>
        <taxon>Botrytis</taxon>
    </lineage>
</organism>
<keyword evidence="2" id="KW-1185">Reference proteome</keyword>
<dbReference type="OrthoDB" id="442176at2759"/>
<dbReference type="GeneID" id="59256813"/>
<dbReference type="InterPro" id="IPR033469">
    <property type="entry name" value="CYTH-like_dom_sf"/>
</dbReference>
<dbReference type="Gene3D" id="2.40.320.10">
    <property type="entry name" value="Hypothetical Protein Pfu-838710-001"/>
    <property type="match status" value="1"/>
</dbReference>
<dbReference type="GO" id="GO:0050333">
    <property type="term" value="F:thiamine triphosphate phosphatase activity"/>
    <property type="evidence" value="ECO:0007669"/>
    <property type="project" value="InterPro"/>
</dbReference>
<dbReference type="EMBL" id="JABFCT010000004">
    <property type="protein sequence ID" value="KAF5876303.1"/>
    <property type="molecule type" value="Genomic_DNA"/>
</dbReference>
<accession>A0A8H6EL67</accession>
<evidence type="ECO:0008006" key="3">
    <source>
        <dbReference type="Google" id="ProtNLM"/>
    </source>
</evidence>
<evidence type="ECO:0000313" key="1">
    <source>
        <dbReference type="EMBL" id="KAF5876303.1"/>
    </source>
</evidence>
<comment type="caution">
    <text evidence="1">The sequence shown here is derived from an EMBL/GenBank/DDBJ whole genome shotgun (WGS) entry which is preliminary data.</text>
</comment>
<dbReference type="SUPFAM" id="SSF55154">
    <property type="entry name" value="CYTH-like phosphatases"/>
    <property type="match status" value="1"/>
</dbReference>
<evidence type="ECO:0000313" key="2">
    <source>
        <dbReference type="Proteomes" id="UP000531561"/>
    </source>
</evidence>